<dbReference type="AlphaFoldDB" id="A0A2Z7CLZ7"/>
<reference evidence="2 3" key="1">
    <citation type="journal article" date="2015" name="Proc. Natl. Acad. Sci. U.S.A.">
        <title>The resurrection genome of Boea hygrometrica: A blueprint for survival of dehydration.</title>
        <authorList>
            <person name="Xiao L."/>
            <person name="Yang G."/>
            <person name="Zhang L."/>
            <person name="Yang X."/>
            <person name="Zhao S."/>
            <person name="Ji Z."/>
            <person name="Zhou Q."/>
            <person name="Hu M."/>
            <person name="Wang Y."/>
            <person name="Chen M."/>
            <person name="Xu Y."/>
            <person name="Jin H."/>
            <person name="Xiao X."/>
            <person name="Hu G."/>
            <person name="Bao F."/>
            <person name="Hu Y."/>
            <person name="Wan P."/>
            <person name="Li L."/>
            <person name="Deng X."/>
            <person name="Kuang T."/>
            <person name="Xiang C."/>
            <person name="Zhu J.K."/>
            <person name="Oliver M.J."/>
            <person name="He Y."/>
        </authorList>
    </citation>
    <scope>NUCLEOTIDE SEQUENCE [LARGE SCALE GENOMIC DNA]</scope>
    <source>
        <strain evidence="3">cv. XS01</strain>
    </source>
</reference>
<evidence type="ECO:0000313" key="3">
    <source>
        <dbReference type="Proteomes" id="UP000250235"/>
    </source>
</evidence>
<dbReference type="EMBL" id="KQ995351">
    <property type="protein sequence ID" value="KZV46927.1"/>
    <property type="molecule type" value="Genomic_DNA"/>
</dbReference>
<gene>
    <name evidence="2" type="ORF">F511_06169</name>
</gene>
<feature type="compositionally biased region" description="Polar residues" evidence="1">
    <location>
        <begin position="116"/>
        <end position="132"/>
    </location>
</feature>
<feature type="compositionally biased region" description="Basic residues" evidence="1">
    <location>
        <begin position="102"/>
        <end position="115"/>
    </location>
</feature>
<protein>
    <submittedName>
        <fullName evidence="2">Uncharacterized protein</fullName>
    </submittedName>
</protein>
<feature type="region of interest" description="Disordered" evidence="1">
    <location>
        <begin position="98"/>
        <end position="132"/>
    </location>
</feature>
<name>A0A2Z7CLZ7_9LAMI</name>
<dbReference type="Proteomes" id="UP000250235">
    <property type="component" value="Unassembled WGS sequence"/>
</dbReference>
<organism evidence="2 3">
    <name type="scientific">Dorcoceras hygrometricum</name>
    <dbReference type="NCBI Taxonomy" id="472368"/>
    <lineage>
        <taxon>Eukaryota</taxon>
        <taxon>Viridiplantae</taxon>
        <taxon>Streptophyta</taxon>
        <taxon>Embryophyta</taxon>
        <taxon>Tracheophyta</taxon>
        <taxon>Spermatophyta</taxon>
        <taxon>Magnoliopsida</taxon>
        <taxon>eudicotyledons</taxon>
        <taxon>Gunneridae</taxon>
        <taxon>Pentapetalae</taxon>
        <taxon>asterids</taxon>
        <taxon>lamiids</taxon>
        <taxon>Lamiales</taxon>
        <taxon>Gesneriaceae</taxon>
        <taxon>Didymocarpoideae</taxon>
        <taxon>Trichosporeae</taxon>
        <taxon>Loxocarpinae</taxon>
        <taxon>Dorcoceras</taxon>
    </lineage>
</organism>
<accession>A0A2Z7CLZ7</accession>
<evidence type="ECO:0000256" key="1">
    <source>
        <dbReference type="SAM" id="MobiDB-lite"/>
    </source>
</evidence>
<feature type="region of interest" description="Disordered" evidence="1">
    <location>
        <begin position="186"/>
        <end position="245"/>
    </location>
</feature>
<sequence length="245" mass="28175">MQRDSFSGIKPTLASSHNLSSHILHPNLCLSSSMVQRYILLSNILVTLQGSRLLDYMPNRYSHRASPDKLAQYNILTGTRKGALPADALLVSADLREEPTKAKHKTKAAPKRKRQQGQTLARRSLVKQQSDKTCNILRHAMHKGYIEDSSTVKRVHNRLSCESEINHQSMFSIQWPHRMWNMPPRRVREQQEDDDTPPPPPPPQMTPFERDNVEMLAGITRLLERQSERPEKSHEEDVVERLHAE</sequence>
<keyword evidence="3" id="KW-1185">Reference proteome</keyword>
<proteinExistence type="predicted"/>
<feature type="compositionally biased region" description="Basic and acidic residues" evidence="1">
    <location>
        <begin position="222"/>
        <end position="245"/>
    </location>
</feature>
<evidence type="ECO:0000313" key="2">
    <source>
        <dbReference type="EMBL" id="KZV46927.1"/>
    </source>
</evidence>